<keyword evidence="2" id="KW-1185">Reference proteome</keyword>
<dbReference type="EMBL" id="ABCS01000016">
    <property type="protein sequence ID" value="EDM79840.1"/>
    <property type="molecule type" value="Genomic_DNA"/>
</dbReference>
<organism evidence="1 2">
    <name type="scientific">Plesiocystis pacifica SIR-1</name>
    <dbReference type="NCBI Taxonomy" id="391625"/>
    <lineage>
        <taxon>Bacteria</taxon>
        <taxon>Pseudomonadati</taxon>
        <taxon>Myxococcota</taxon>
        <taxon>Polyangia</taxon>
        <taxon>Nannocystales</taxon>
        <taxon>Nannocystaceae</taxon>
        <taxon>Plesiocystis</taxon>
    </lineage>
</organism>
<dbReference type="Proteomes" id="UP000005801">
    <property type="component" value="Unassembled WGS sequence"/>
</dbReference>
<dbReference type="InterPro" id="IPR029024">
    <property type="entry name" value="TerB-like"/>
</dbReference>
<dbReference type="RefSeq" id="WP_006971089.1">
    <property type="nucleotide sequence ID" value="NZ_ABCS01000016.1"/>
</dbReference>
<dbReference type="STRING" id="391625.PPSIR1_32113"/>
<evidence type="ECO:0000313" key="2">
    <source>
        <dbReference type="Proteomes" id="UP000005801"/>
    </source>
</evidence>
<comment type="caution">
    <text evidence="1">The sequence shown here is derived from an EMBL/GenBank/DDBJ whole genome shotgun (WGS) entry which is preliminary data.</text>
</comment>
<dbReference type="OrthoDB" id="5511913at2"/>
<sequence length="126" mass="13735">MADNNDSGLAPQEVEAFARGLWYLAGIDGEVHDREKQLIEEFLNDAGSGLTISTIASEGFQPIEAAAMLETTFLKHVFMKAAIALVYADGVYTDNERRAIGEFADAFGMNNAEFGDLEQVAKVMQL</sequence>
<accession>A6G2Z0</accession>
<dbReference type="SUPFAM" id="SSF158682">
    <property type="entry name" value="TerB-like"/>
    <property type="match status" value="1"/>
</dbReference>
<dbReference type="CDD" id="cd07177">
    <property type="entry name" value="terB_like"/>
    <property type="match status" value="1"/>
</dbReference>
<dbReference type="Gene3D" id="1.10.3680.10">
    <property type="entry name" value="TerB-like"/>
    <property type="match status" value="1"/>
</dbReference>
<reference evidence="1 2" key="1">
    <citation type="submission" date="2007-06" db="EMBL/GenBank/DDBJ databases">
        <authorList>
            <person name="Shimkets L."/>
            <person name="Ferriera S."/>
            <person name="Johnson J."/>
            <person name="Kravitz S."/>
            <person name="Beeson K."/>
            <person name="Sutton G."/>
            <person name="Rogers Y.-H."/>
            <person name="Friedman R."/>
            <person name="Frazier M."/>
            <person name="Venter J.C."/>
        </authorList>
    </citation>
    <scope>NUCLEOTIDE SEQUENCE [LARGE SCALE GENOMIC DNA]</scope>
    <source>
        <strain evidence="1 2">SIR-1</strain>
    </source>
</reference>
<proteinExistence type="predicted"/>
<evidence type="ECO:0000313" key="1">
    <source>
        <dbReference type="EMBL" id="EDM79840.1"/>
    </source>
</evidence>
<protein>
    <submittedName>
        <fullName evidence="1">Uncharacterized protein</fullName>
    </submittedName>
</protein>
<gene>
    <name evidence="1" type="ORF">PPSIR1_32113</name>
</gene>
<dbReference type="AlphaFoldDB" id="A6G2Z0"/>
<name>A6G2Z0_9BACT</name>